<evidence type="ECO:0008006" key="3">
    <source>
        <dbReference type="Google" id="ProtNLM"/>
    </source>
</evidence>
<proteinExistence type="predicted"/>
<evidence type="ECO:0000313" key="1">
    <source>
        <dbReference type="EMBL" id="MDG4715419.1"/>
    </source>
</evidence>
<reference evidence="1 2" key="1">
    <citation type="submission" date="2023-03" db="EMBL/GenBank/DDBJ databases">
        <title>Strain YYF002 represents a novel species in the genus Winogradskyella isolated from seawater.</title>
        <authorList>
            <person name="Fu Z.-Y."/>
        </authorList>
    </citation>
    <scope>NUCLEOTIDE SEQUENCE [LARGE SCALE GENOMIC DNA]</scope>
    <source>
        <strain evidence="1 2">YYF002</strain>
    </source>
</reference>
<accession>A0ABT6G049</accession>
<evidence type="ECO:0000313" key="2">
    <source>
        <dbReference type="Proteomes" id="UP001529085"/>
    </source>
</evidence>
<protein>
    <recommendedName>
        <fullName evidence="3">Gliding motility-associated lipoprotein GldH</fullName>
    </recommendedName>
</protein>
<sequence length="165" mass="19353">MKRILILFLTTVLFTNCTNEEIVQENNYFFEASAFEIENVDFNPSTNFDNDYRVREFYGFQVLPTDVPLVYILWETLSNGTEIWRPLPQTVIFNDGNDLVYNYDFTQSYVDFFLEGSDLDNLDSIWTQNQVFRVVVVPSVNVGRVDLSDLNAVMNFYGITEFKKR</sequence>
<dbReference type="Proteomes" id="UP001529085">
    <property type="component" value="Unassembled WGS sequence"/>
</dbReference>
<name>A0ABT6G049_9FLAO</name>
<keyword evidence="2" id="KW-1185">Reference proteome</keyword>
<gene>
    <name evidence="1" type="ORF">P7122_06025</name>
</gene>
<dbReference type="EMBL" id="JARSBN010000003">
    <property type="protein sequence ID" value="MDG4715419.1"/>
    <property type="molecule type" value="Genomic_DNA"/>
</dbReference>
<organism evidence="1 2">
    <name type="scientific">Winogradskyella marincola</name>
    <dbReference type="NCBI Taxonomy" id="3037795"/>
    <lineage>
        <taxon>Bacteria</taxon>
        <taxon>Pseudomonadati</taxon>
        <taxon>Bacteroidota</taxon>
        <taxon>Flavobacteriia</taxon>
        <taxon>Flavobacteriales</taxon>
        <taxon>Flavobacteriaceae</taxon>
        <taxon>Winogradskyella</taxon>
    </lineage>
</organism>
<dbReference type="RefSeq" id="WP_278004878.1">
    <property type="nucleotide sequence ID" value="NZ_JARSBN010000003.1"/>
</dbReference>
<comment type="caution">
    <text evidence="1">The sequence shown here is derived from an EMBL/GenBank/DDBJ whole genome shotgun (WGS) entry which is preliminary data.</text>
</comment>